<feature type="region of interest" description="Disordered" evidence="1">
    <location>
        <begin position="1"/>
        <end position="29"/>
    </location>
</feature>
<dbReference type="NCBIfam" id="NF038070">
    <property type="entry name" value="LmbU_fam_TF"/>
    <property type="match status" value="1"/>
</dbReference>
<dbReference type="Proteomes" id="UP000568380">
    <property type="component" value="Unassembled WGS sequence"/>
</dbReference>
<reference evidence="2 3" key="1">
    <citation type="submission" date="2020-08" db="EMBL/GenBank/DDBJ databases">
        <title>Genomic Encyclopedia of Type Strains, Phase IV (KMG-IV): sequencing the most valuable type-strain genomes for metagenomic binning, comparative biology and taxonomic classification.</title>
        <authorList>
            <person name="Goeker M."/>
        </authorList>
    </citation>
    <scope>NUCLEOTIDE SEQUENCE [LARGE SCALE GENOMIC DNA]</scope>
    <source>
        <strain evidence="2 3">DSM 45385</strain>
    </source>
</reference>
<evidence type="ECO:0000313" key="2">
    <source>
        <dbReference type="EMBL" id="MBB5083641.1"/>
    </source>
</evidence>
<dbReference type="EMBL" id="JACHIN010000018">
    <property type="protein sequence ID" value="MBB5083641.1"/>
    <property type="molecule type" value="Genomic_DNA"/>
</dbReference>
<proteinExistence type="predicted"/>
<dbReference type="RefSeq" id="WP_246510501.1">
    <property type="nucleotide sequence ID" value="NZ_JACHIN010000018.1"/>
</dbReference>
<dbReference type="AlphaFoldDB" id="A0A7W8AC94"/>
<comment type="caution">
    <text evidence="2">The sequence shown here is derived from an EMBL/GenBank/DDBJ whole genome shotgun (WGS) entry which is preliminary data.</text>
</comment>
<dbReference type="InterPro" id="IPR049735">
    <property type="entry name" value="NovE/LmbU-like"/>
</dbReference>
<accession>A0A7W8AC94</accession>
<name>A0A7W8AC94_9ACTN</name>
<organism evidence="2 3">
    <name type="scientific">Nonomuraea endophytica</name>
    <dbReference type="NCBI Taxonomy" id="714136"/>
    <lineage>
        <taxon>Bacteria</taxon>
        <taxon>Bacillati</taxon>
        <taxon>Actinomycetota</taxon>
        <taxon>Actinomycetes</taxon>
        <taxon>Streptosporangiales</taxon>
        <taxon>Streptosporangiaceae</taxon>
        <taxon>Nonomuraea</taxon>
    </lineage>
</organism>
<protein>
    <recommendedName>
        <fullName evidence="4">LmbU and cloE</fullName>
    </recommendedName>
</protein>
<evidence type="ECO:0000256" key="1">
    <source>
        <dbReference type="SAM" id="MobiDB-lite"/>
    </source>
</evidence>
<keyword evidence="3" id="KW-1185">Reference proteome</keyword>
<evidence type="ECO:0008006" key="4">
    <source>
        <dbReference type="Google" id="ProtNLM"/>
    </source>
</evidence>
<evidence type="ECO:0000313" key="3">
    <source>
        <dbReference type="Proteomes" id="UP000568380"/>
    </source>
</evidence>
<gene>
    <name evidence="2" type="ORF">HNR40_009146</name>
</gene>
<sequence>MMETTRAQRPKGAEVSGRRPEAAPGKLGVDGTALTKRVGLILPQTMPYSSWERLGKQIALITDSSTWWLGDWINYGERVYPDRYQRAVAGTSLNCQTLRNYAWVARRFPMNRRRDRLSFQHHAELASLPPEEQDEWLDLAERNRWSRNQLRRQLRNRSVGARVRPAETSVTLHIDQTREERWQQAAGESRRNLHDWMTMVLDQMADLLLLPERRASKLALPAGDGMIVLTPAVSDEAAPVAAGEVLVLSGGERPAS</sequence>